<keyword evidence="1" id="KW-0732">Signal</keyword>
<organism evidence="2 3">
    <name type="scientific">Gaetbulibacter aestuarii</name>
    <dbReference type="NCBI Taxonomy" id="1502358"/>
    <lineage>
        <taxon>Bacteria</taxon>
        <taxon>Pseudomonadati</taxon>
        <taxon>Bacteroidota</taxon>
        <taxon>Flavobacteriia</taxon>
        <taxon>Flavobacteriales</taxon>
        <taxon>Flavobacteriaceae</taxon>
        <taxon>Gaetbulibacter</taxon>
    </lineage>
</organism>
<feature type="signal peptide" evidence="1">
    <location>
        <begin position="1"/>
        <end position="19"/>
    </location>
</feature>
<protein>
    <submittedName>
        <fullName evidence="2">Uncharacterized protein</fullName>
    </submittedName>
</protein>
<accession>A0ABW7N159</accession>
<evidence type="ECO:0000313" key="2">
    <source>
        <dbReference type="EMBL" id="MFH6771718.1"/>
    </source>
</evidence>
<sequence>MKTSISILIFLFLCGPVGAQMDIDFSAEHLEKKEWSLKVHKEFKTQFAPAFSGLFQNSFNRINDLTKWQNIYDDTDLGIKLSAVIPLKKQWKLKTHYLHSILNLKNRGSGLAAGYSLQLSICYTL</sequence>
<keyword evidence="3" id="KW-1185">Reference proteome</keyword>
<dbReference type="Proteomes" id="UP001610100">
    <property type="component" value="Unassembled WGS sequence"/>
</dbReference>
<name>A0ABW7N159_9FLAO</name>
<evidence type="ECO:0000256" key="1">
    <source>
        <dbReference type="SAM" id="SignalP"/>
    </source>
</evidence>
<reference evidence="2 3" key="1">
    <citation type="submission" date="2024-02" db="EMBL/GenBank/DDBJ databases">
        <title>A Gaetbulibacter species isolated from tidal flats and genomic insights of their niches.</title>
        <authorList>
            <person name="Ye Y."/>
        </authorList>
    </citation>
    <scope>NUCLEOTIDE SEQUENCE [LARGE SCALE GENOMIC DNA]</scope>
    <source>
        <strain evidence="2 3">KYW382</strain>
    </source>
</reference>
<dbReference type="EMBL" id="JBAWKB010000002">
    <property type="protein sequence ID" value="MFH6771718.1"/>
    <property type="molecule type" value="Genomic_DNA"/>
</dbReference>
<dbReference type="RefSeq" id="WP_344740886.1">
    <property type="nucleotide sequence ID" value="NZ_BAABAY010000002.1"/>
</dbReference>
<comment type="caution">
    <text evidence="2">The sequence shown here is derived from an EMBL/GenBank/DDBJ whole genome shotgun (WGS) entry which is preliminary data.</text>
</comment>
<gene>
    <name evidence="2" type="ORF">V8G58_07200</name>
</gene>
<evidence type="ECO:0000313" key="3">
    <source>
        <dbReference type="Proteomes" id="UP001610100"/>
    </source>
</evidence>
<feature type="chain" id="PRO_5047110107" evidence="1">
    <location>
        <begin position="20"/>
        <end position="125"/>
    </location>
</feature>
<proteinExistence type="predicted"/>